<feature type="region of interest" description="Disordered" evidence="9">
    <location>
        <begin position="403"/>
        <end position="477"/>
    </location>
</feature>
<dbReference type="Pfam" id="PF00069">
    <property type="entry name" value="Pkinase"/>
    <property type="match status" value="1"/>
</dbReference>
<feature type="compositionally biased region" description="Low complexity" evidence="9">
    <location>
        <begin position="414"/>
        <end position="431"/>
    </location>
</feature>
<feature type="compositionally biased region" description="Basic residues" evidence="9">
    <location>
        <begin position="200"/>
        <end position="210"/>
    </location>
</feature>
<keyword evidence="4 8" id="KW-0547">Nucleotide-binding</keyword>
<dbReference type="PROSITE" id="PS50011">
    <property type="entry name" value="PROTEIN_KINASE_DOM"/>
    <property type="match status" value="1"/>
</dbReference>
<evidence type="ECO:0000313" key="13">
    <source>
        <dbReference type="EMBL" id="KAJ8658125.1"/>
    </source>
</evidence>
<dbReference type="GO" id="GO:0004709">
    <property type="term" value="F:MAP kinase kinase kinase activity"/>
    <property type="evidence" value="ECO:0007669"/>
    <property type="project" value="TreeGrafter"/>
</dbReference>
<dbReference type="SUPFAM" id="SSF47576">
    <property type="entry name" value="Calponin-homology domain, CH-domain"/>
    <property type="match status" value="1"/>
</dbReference>
<dbReference type="InterPro" id="IPR017441">
    <property type="entry name" value="Protein_kinase_ATP_BS"/>
</dbReference>
<dbReference type="InterPro" id="IPR001245">
    <property type="entry name" value="Ser-Thr/Tyr_kinase_cat_dom"/>
</dbReference>
<dbReference type="InterPro" id="IPR001715">
    <property type="entry name" value="CH_dom"/>
</dbReference>
<feature type="compositionally biased region" description="Low complexity" evidence="9">
    <location>
        <begin position="333"/>
        <end position="348"/>
    </location>
</feature>
<feature type="compositionally biased region" description="Polar residues" evidence="9">
    <location>
        <begin position="816"/>
        <end position="829"/>
    </location>
</feature>
<feature type="compositionally biased region" description="Polar residues" evidence="9">
    <location>
        <begin position="217"/>
        <end position="228"/>
    </location>
</feature>
<keyword evidence="3" id="KW-0479">Metal-binding</keyword>
<evidence type="ECO:0000259" key="10">
    <source>
        <dbReference type="PROSITE" id="PS50011"/>
    </source>
</evidence>
<feature type="compositionally biased region" description="Low complexity" evidence="9">
    <location>
        <begin position="846"/>
        <end position="856"/>
    </location>
</feature>
<dbReference type="InterPro" id="IPR036872">
    <property type="entry name" value="CH_dom_sf"/>
</dbReference>
<dbReference type="PROSITE" id="PS50081">
    <property type="entry name" value="ZF_DAG_PE_2"/>
    <property type="match status" value="1"/>
</dbReference>
<dbReference type="PROSITE" id="PS50021">
    <property type="entry name" value="CH"/>
    <property type="match status" value="1"/>
</dbReference>
<keyword evidence="7 8" id="KW-0067">ATP-binding</keyword>
<dbReference type="SUPFAM" id="SSF57889">
    <property type="entry name" value="Cysteine-rich domain"/>
    <property type="match status" value="1"/>
</dbReference>
<dbReference type="SUPFAM" id="SSF56112">
    <property type="entry name" value="Protein kinase-like (PK-like)"/>
    <property type="match status" value="1"/>
</dbReference>
<feature type="compositionally biased region" description="Polar residues" evidence="9">
    <location>
        <begin position="246"/>
        <end position="256"/>
    </location>
</feature>
<feature type="compositionally biased region" description="Polar residues" evidence="9">
    <location>
        <begin position="439"/>
        <end position="461"/>
    </location>
</feature>
<dbReference type="SMART" id="SM00220">
    <property type="entry name" value="S_TKc"/>
    <property type="match status" value="1"/>
</dbReference>
<feature type="region of interest" description="Disordered" evidence="9">
    <location>
        <begin position="199"/>
        <end position="302"/>
    </location>
</feature>
<evidence type="ECO:0000259" key="11">
    <source>
        <dbReference type="PROSITE" id="PS50021"/>
    </source>
</evidence>
<dbReference type="PANTHER" id="PTHR48016">
    <property type="entry name" value="MAP KINASE KINASE KINASE SSK2-RELATED-RELATED"/>
    <property type="match status" value="1"/>
</dbReference>
<evidence type="ECO:0008006" key="15">
    <source>
        <dbReference type="Google" id="ProtNLM"/>
    </source>
</evidence>
<feature type="region of interest" description="Disordered" evidence="9">
    <location>
        <begin position="934"/>
        <end position="1049"/>
    </location>
</feature>
<dbReference type="RefSeq" id="XP_058343038.1">
    <property type="nucleotide sequence ID" value="XM_058486164.1"/>
</dbReference>
<protein>
    <recommendedName>
        <fullName evidence="15">Pkinase-domain-containing protein</fullName>
    </recommendedName>
</protein>
<accession>A0AAD7V4L3</accession>
<dbReference type="SMART" id="SM00033">
    <property type="entry name" value="CH"/>
    <property type="match status" value="1"/>
</dbReference>
<keyword evidence="14" id="KW-1185">Reference proteome</keyword>
<dbReference type="InterPro" id="IPR000719">
    <property type="entry name" value="Prot_kinase_dom"/>
</dbReference>
<dbReference type="InterPro" id="IPR008271">
    <property type="entry name" value="Ser/Thr_kinase_AS"/>
</dbReference>
<evidence type="ECO:0000256" key="1">
    <source>
        <dbReference type="ARBA" id="ARBA00022527"/>
    </source>
</evidence>
<feature type="compositionally biased region" description="Basic and acidic residues" evidence="9">
    <location>
        <begin position="1009"/>
        <end position="1021"/>
    </location>
</feature>
<dbReference type="InterPro" id="IPR002219">
    <property type="entry name" value="PKC_DAG/PE"/>
</dbReference>
<feature type="domain" description="Phorbol-ester/DAG-type" evidence="12">
    <location>
        <begin position="884"/>
        <end position="931"/>
    </location>
</feature>
<evidence type="ECO:0000259" key="12">
    <source>
        <dbReference type="PROSITE" id="PS50081"/>
    </source>
</evidence>
<evidence type="ECO:0000256" key="8">
    <source>
        <dbReference type="PROSITE-ProRule" id="PRU10141"/>
    </source>
</evidence>
<dbReference type="CDD" id="cd06627">
    <property type="entry name" value="STKc_Cdc7_like"/>
    <property type="match status" value="1"/>
</dbReference>
<organism evidence="13 14">
    <name type="scientific">Lichtheimia ornata</name>
    <dbReference type="NCBI Taxonomy" id="688661"/>
    <lineage>
        <taxon>Eukaryota</taxon>
        <taxon>Fungi</taxon>
        <taxon>Fungi incertae sedis</taxon>
        <taxon>Mucoromycota</taxon>
        <taxon>Mucoromycotina</taxon>
        <taxon>Mucoromycetes</taxon>
        <taxon>Mucorales</taxon>
        <taxon>Lichtheimiaceae</taxon>
        <taxon>Lichtheimia</taxon>
    </lineage>
</organism>
<keyword evidence="5" id="KW-0418">Kinase</keyword>
<evidence type="ECO:0000256" key="9">
    <source>
        <dbReference type="SAM" id="MobiDB-lite"/>
    </source>
</evidence>
<sequence>MKPILSLDFLTPPDRNDKVIRQWMQSTLDIQLPSACGLHTSLRDGVYLCKLMKHLRPASSIEISYEDTMDSWAQNIQAFLEAAGEAGLHEQQLFSVDDLLEGVNMDAVLTTLSYLHGISSHPTTLHTSQSQYIHSNDIPQQQVMIKRRRGFTVPTCPDHGRRIITTTAATTTRLYDNRSHVLGDPINEDDGDKEIECSKEHHHHHHHHHMQQQQQQFDYQHNESACTSSRRDTKKVATTSTTSASYGRQSVLSSLSDDALPWERGATPPYGNFDHPPVSKSPAVESTSSGDSGYAKSYHNSLSGRGVSTIGEYRAATPEHLVSLFDPPPPSSSSPTSTNNTTTTTDTSIQASTTAAGSTRSKLSRFSSLSFAKKLPIRQKIPFHMRYQEWTDLKLKKRRPASLIVTDDEPPLSPNSLPQSPTTSSTTTTTPYEIPKSPAPSTSSPISLLGTNNINSSSSHVTRLASPRDHNALPPLDTTTQHMAANLDAWGDPSPGSSVRNGTVPRRKSTGTLEVNASLIRPDPNDNGERLEMQQPNGNITARYKLGNSIGKGQFGTVHRALNLKTGQMVAIKRIKLESTEAKDIDDVMQEAQLLQALAHPNIVKYEGFIRTNDCVNIVLEFVENGSLANTLKSFGNFPENLVASYCSRILEGLVYLHDQNVVHCDLKAANILTTKTGDVKLSDFGVSVNLQLKETVTGSVAGTPNWMAPEVIQLQGASTKSDIWSLGCTIIELFTGKPPYADLIPMTTLFRIVEDECPPLPTTTSQEMMDFLQLCFRKSPNERPTARELLDHPWIVSNASYSTDIHQHQQPDRLSVQSNNSKPISSSFPRSFQYNPAHEIDSSDAESTTTSSTPSLHRGSILVNKLHERQEKRFSPSPPPQQEHCFVKGSFAKASIRCKACQLPIKRNALVCEGCGFICHDKCRGNTMPCRAPKQDDHVITPTPSISSSSSSCIERASSNNIEGRKSPRPTSSMSTQLRERTKKLSRVFTSSSSSSGGGHSKKPHSTRSHETLRFIREDEVLSSGDLKSSLKNKTSGKSPIPAASNGAYEGEIRNSTSASYIEHSGLVRSLKHKRSRTRQQQSNHHHHHHHHHQQPSPHQDDCVIS</sequence>
<dbReference type="Pfam" id="PF00307">
    <property type="entry name" value="CH"/>
    <property type="match status" value="1"/>
</dbReference>
<dbReference type="EMBL" id="JARTCD010000026">
    <property type="protein sequence ID" value="KAJ8658125.1"/>
    <property type="molecule type" value="Genomic_DNA"/>
</dbReference>
<feature type="region of interest" description="Disordered" evidence="9">
    <location>
        <begin position="807"/>
        <end position="829"/>
    </location>
</feature>
<dbReference type="PROSITE" id="PS00108">
    <property type="entry name" value="PROTEIN_KINASE_ST"/>
    <property type="match status" value="1"/>
</dbReference>
<keyword evidence="1" id="KW-0723">Serine/threonine-protein kinase</keyword>
<evidence type="ECO:0000256" key="6">
    <source>
        <dbReference type="ARBA" id="ARBA00022833"/>
    </source>
</evidence>
<evidence type="ECO:0000256" key="7">
    <source>
        <dbReference type="ARBA" id="ARBA00022840"/>
    </source>
</evidence>
<evidence type="ECO:0000313" key="14">
    <source>
        <dbReference type="Proteomes" id="UP001234581"/>
    </source>
</evidence>
<feature type="compositionally biased region" description="Basic residues" evidence="9">
    <location>
        <begin position="1071"/>
        <end position="1095"/>
    </location>
</feature>
<dbReference type="AlphaFoldDB" id="A0AAD7V4L3"/>
<dbReference type="Gene3D" id="1.10.418.10">
    <property type="entry name" value="Calponin-like domain"/>
    <property type="match status" value="1"/>
</dbReference>
<dbReference type="PROSITE" id="PS00107">
    <property type="entry name" value="PROTEIN_KINASE_ATP"/>
    <property type="match status" value="1"/>
</dbReference>
<reference evidence="13 14" key="1">
    <citation type="submission" date="2023-03" db="EMBL/GenBank/DDBJ databases">
        <title>Genome sequence of Lichtheimia ornata CBS 291.66.</title>
        <authorList>
            <person name="Mohabir J.T."/>
            <person name="Shea T.P."/>
            <person name="Kurbessoian T."/>
            <person name="Berby B."/>
            <person name="Fontaine J."/>
            <person name="Livny J."/>
            <person name="Gnirke A."/>
            <person name="Stajich J.E."/>
            <person name="Cuomo C.A."/>
        </authorList>
    </citation>
    <scope>NUCLEOTIDE SEQUENCE [LARGE SCALE GENOMIC DNA]</scope>
    <source>
        <strain evidence="13">CBS 291.66</strain>
    </source>
</reference>
<dbReference type="PANTHER" id="PTHR48016:SF4">
    <property type="entry name" value="PROTEIN KINASE DOMAIN-CONTAINING PROTEIN"/>
    <property type="match status" value="1"/>
</dbReference>
<evidence type="ECO:0000256" key="3">
    <source>
        <dbReference type="ARBA" id="ARBA00022723"/>
    </source>
</evidence>
<dbReference type="Proteomes" id="UP001234581">
    <property type="component" value="Unassembled WGS sequence"/>
</dbReference>
<feature type="binding site" evidence="8">
    <location>
        <position position="573"/>
    </location>
    <ligand>
        <name>ATP</name>
        <dbReference type="ChEBI" id="CHEBI:30616"/>
    </ligand>
</feature>
<dbReference type="InterPro" id="IPR050538">
    <property type="entry name" value="MAP_kinase_kinase_kinase"/>
</dbReference>
<dbReference type="GO" id="GO:0046872">
    <property type="term" value="F:metal ion binding"/>
    <property type="evidence" value="ECO:0007669"/>
    <property type="project" value="UniProtKB-KW"/>
</dbReference>
<feature type="region of interest" description="Disordered" evidence="9">
    <location>
        <begin position="841"/>
        <end position="861"/>
    </location>
</feature>
<feature type="region of interest" description="Disordered" evidence="9">
    <location>
        <begin position="1068"/>
        <end position="1107"/>
    </location>
</feature>
<dbReference type="PRINTS" id="PR00109">
    <property type="entry name" value="TYRKINASE"/>
</dbReference>
<comment type="caution">
    <text evidence="13">The sequence shown here is derived from an EMBL/GenBank/DDBJ whole genome shotgun (WGS) entry which is preliminary data.</text>
</comment>
<keyword evidence="2" id="KW-0808">Transferase</keyword>
<dbReference type="CDD" id="cd00014">
    <property type="entry name" value="CH_SF"/>
    <property type="match status" value="1"/>
</dbReference>
<dbReference type="Gene3D" id="1.10.510.10">
    <property type="entry name" value="Transferase(Phosphotransferase) domain 1"/>
    <property type="match status" value="1"/>
</dbReference>
<dbReference type="InterPro" id="IPR046349">
    <property type="entry name" value="C1-like_sf"/>
</dbReference>
<feature type="domain" description="Calponin-homology (CH)" evidence="11">
    <location>
        <begin position="14"/>
        <end position="120"/>
    </location>
</feature>
<dbReference type="GeneID" id="83213543"/>
<evidence type="ECO:0000256" key="5">
    <source>
        <dbReference type="ARBA" id="ARBA00022777"/>
    </source>
</evidence>
<dbReference type="PROSITE" id="PS00479">
    <property type="entry name" value="ZF_DAG_PE_1"/>
    <property type="match status" value="1"/>
</dbReference>
<feature type="compositionally biased region" description="Low complexity" evidence="9">
    <location>
        <begin position="941"/>
        <end position="953"/>
    </location>
</feature>
<evidence type="ECO:0000256" key="2">
    <source>
        <dbReference type="ARBA" id="ARBA00022679"/>
    </source>
</evidence>
<proteinExistence type="predicted"/>
<feature type="compositionally biased region" description="Polar residues" evidence="9">
    <location>
        <begin position="1027"/>
        <end position="1039"/>
    </location>
</feature>
<name>A0AAD7V4L3_9FUNG</name>
<dbReference type="Gene3D" id="3.30.60.20">
    <property type="match status" value="1"/>
</dbReference>
<gene>
    <name evidence="13" type="ORF">O0I10_006132</name>
</gene>
<dbReference type="CDD" id="cd00029">
    <property type="entry name" value="C1"/>
    <property type="match status" value="1"/>
</dbReference>
<dbReference type="InterPro" id="IPR011009">
    <property type="entry name" value="Kinase-like_dom_sf"/>
</dbReference>
<dbReference type="GO" id="GO:0005524">
    <property type="term" value="F:ATP binding"/>
    <property type="evidence" value="ECO:0007669"/>
    <property type="project" value="UniProtKB-UniRule"/>
</dbReference>
<keyword evidence="6" id="KW-0862">Zinc</keyword>
<evidence type="ECO:0000256" key="4">
    <source>
        <dbReference type="ARBA" id="ARBA00022741"/>
    </source>
</evidence>
<feature type="region of interest" description="Disordered" evidence="9">
    <location>
        <begin position="321"/>
        <end position="360"/>
    </location>
</feature>
<feature type="domain" description="Protein kinase" evidence="10">
    <location>
        <begin position="544"/>
        <end position="796"/>
    </location>
</feature>
<dbReference type="GO" id="GO:0005737">
    <property type="term" value="C:cytoplasm"/>
    <property type="evidence" value="ECO:0007669"/>
    <property type="project" value="TreeGrafter"/>
</dbReference>